<protein>
    <submittedName>
        <fullName evidence="6">LytTR family DNA-binding domain-containing protein</fullName>
    </submittedName>
</protein>
<dbReference type="SMART" id="SM00850">
    <property type="entry name" value="LytTR"/>
    <property type="match status" value="1"/>
</dbReference>
<reference evidence="6" key="1">
    <citation type="submission" date="2023-07" db="EMBL/GenBank/DDBJ databases">
        <title>Genome content predicts the carbon catabolic preferences of heterotrophic bacteria.</title>
        <authorList>
            <person name="Gralka M."/>
        </authorList>
    </citation>
    <scope>NUCLEOTIDE SEQUENCE</scope>
    <source>
        <strain evidence="6">I3M17_2</strain>
    </source>
</reference>
<keyword evidence="1" id="KW-0902">Two-component regulatory system</keyword>
<feature type="region of interest" description="Disordered" evidence="3">
    <location>
        <begin position="112"/>
        <end position="131"/>
    </location>
</feature>
<name>A0AAW7XBY0_9GAMM</name>
<dbReference type="Gene3D" id="3.40.50.2300">
    <property type="match status" value="1"/>
</dbReference>
<sequence length="249" mass="28687">MKAYVVEDSRLARKELTDLLAEHTELNLVGDSGRADEAIEQINNLRPQLVFMDINMPGKDGFQVLEALDYSPRIIFVTAYADYAIKSFDYDTVDYLLKPISAERLQKALDKLQREPTQQADREAEPNYTDTPVDTTAQLEEKSRIFIKDGEQCHLVELAKIIRFESCGNYTQVYFDSKKAFVYRALSKIEERLPDLTFFRASRQHIVNLEFVTDIQPWVNGGYQLTLKNGEEIAVSRRHATRLKEILSL</sequence>
<dbReference type="GO" id="GO:0003677">
    <property type="term" value="F:DNA binding"/>
    <property type="evidence" value="ECO:0007669"/>
    <property type="project" value="UniProtKB-KW"/>
</dbReference>
<evidence type="ECO:0000313" key="7">
    <source>
        <dbReference type="Proteomes" id="UP001169760"/>
    </source>
</evidence>
<dbReference type="RefSeq" id="WP_303493409.1">
    <property type="nucleotide sequence ID" value="NZ_JAUOPB010000011.1"/>
</dbReference>
<accession>A0AAW7XBY0</accession>
<evidence type="ECO:0000256" key="1">
    <source>
        <dbReference type="ARBA" id="ARBA00023012"/>
    </source>
</evidence>
<dbReference type="InterPro" id="IPR011006">
    <property type="entry name" value="CheY-like_superfamily"/>
</dbReference>
<organism evidence="6 7">
    <name type="scientific">Saccharophagus degradans</name>
    <dbReference type="NCBI Taxonomy" id="86304"/>
    <lineage>
        <taxon>Bacteria</taxon>
        <taxon>Pseudomonadati</taxon>
        <taxon>Pseudomonadota</taxon>
        <taxon>Gammaproteobacteria</taxon>
        <taxon>Cellvibrionales</taxon>
        <taxon>Cellvibrionaceae</taxon>
        <taxon>Saccharophagus</taxon>
    </lineage>
</organism>
<feature type="modified residue" description="4-aspartylphosphate" evidence="2">
    <location>
        <position position="53"/>
    </location>
</feature>
<comment type="caution">
    <text evidence="6">The sequence shown here is derived from an EMBL/GenBank/DDBJ whole genome shotgun (WGS) entry which is preliminary data.</text>
</comment>
<keyword evidence="6" id="KW-0238">DNA-binding</keyword>
<gene>
    <name evidence="6" type="ORF">Q4521_15430</name>
</gene>
<dbReference type="Pfam" id="PF04397">
    <property type="entry name" value="LytTR"/>
    <property type="match status" value="1"/>
</dbReference>
<evidence type="ECO:0000256" key="2">
    <source>
        <dbReference type="PROSITE-ProRule" id="PRU00169"/>
    </source>
</evidence>
<dbReference type="AlphaFoldDB" id="A0AAW7XBY0"/>
<proteinExistence type="predicted"/>
<keyword evidence="2" id="KW-0597">Phosphoprotein</keyword>
<dbReference type="PANTHER" id="PTHR37299">
    <property type="entry name" value="TRANSCRIPTIONAL REGULATOR-RELATED"/>
    <property type="match status" value="1"/>
</dbReference>
<dbReference type="Pfam" id="PF00072">
    <property type="entry name" value="Response_reg"/>
    <property type="match status" value="1"/>
</dbReference>
<evidence type="ECO:0000259" key="4">
    <source>
        <dbReference type="PROSITE" id="PS50110"/>
    </source>
</evidence>
<feature type="domain" description="HTH LytTR-type" evidence="5">
    <location>
        <begin position="145"/>
        <end position="249"/>
    </location>
</feature>
<dbReference type="PROSITE" id="PS50930">
    <property type="entry name" value="HTH_LYTTR"/>
    <property type="match status" value="1"/>
</dbReference>
<evidence type="ECO:0000313" key="6">
    <source>
        <dbReference type="EMBL" id="MDO6423874.1"/>
    </source>
</evidence>
<dbReference type="PANTHER" id="PTHR37299:SF1">
    <property type="entry name" value="STAGE 0 SPORULATION PROTEIN A HOMOLOG"/>
    <property type="match status" value="1"/>
</dbReference>
<evidence type="ECO:0000259" key="5">
    <source>
        <dbReference type="PROSITE" id="PS50930"/>
    </source>
</evidence>
<feature type="domain" description="Response regulatory" evidence="4">
    <location>
        <begin position="2"/>
        <end position="113"/>
    </location>
</feature>
<dbReference type="InterPro" id="IPR007492">
    <property type="entry name" value="LytTR_DNA-bd_dom"/>
</dbReference>
<evidence type="ECO:0000256" key="3">
    <source>
        <dbReference type="SAM" id="MobiDB-lite"/>
    </source>
</evidence>
<dbReference type="InterPro" id="IPR046947">
    <property type="entry name" value="LytR-like"/>
</dbReference>
<dbReference type="InterPro" id="IPR001789">
    <property type="entry name" value="Sig_transdc_resp-reg_receiver"/>
</dbReference>
<feature type="compositionally biased region" description="Basic and acidic residues" evidence="3">
    <location>
        <begin position="112"/>
        <end position="125"/>
    </location>
</feature>
<dbReference type="PROSITE" id="PS50110">
    <property type="entry name" value="RESPONSE_REGULATORY"/>
    <property type="match status" value="1"/>
</dbReference>
<dbReference type="Proteomes" id="UP001169760">
    <property type="component" value="Unassembled WGS sequence"/>
</dbReference>
<dbReference type="Gene3D" id="2.40.50.1020">
    <property type="entry name" value="LytTr DNA-binding domain"/>
    <property type="match status" value="1"/>
</dbReference>
<dbReference type="SUPFAM" id="SSF52172">
    <property type="entry name" value="CheY-like"/>
    <property type="match status" value="1"/>
</dbReference>
<dbReference type="GO" id="GO:0000156">
    <property type="term" value="F:phosphorelay response regulator activity"/>
    <property type="evidence" value="ECO:0007669"/>
    <property type="project" value="InterPro"/>
</dbReference>
<dbReference type="SMART" id="SM00448">
    <property type="entry name" value="REC"/>
    <property type="match status" value="1"/>
</dbReference>
<dbReference type="EMBL" id="JAUOPB010000011">
    <property type="protein sequence ID" value="MDO6423874.1"/>
    <property type="molecule type" value="Genomic_DNA"/>
</dbReference>